<dbReference type="Pfam" id="PF19238">
    <property type="entry name" value="Radical_SAM_2"/>
    <property type="match status" value="1"/>
</dbReference>
<dbReference type="InterPro" id="IPR007549">
    <property type="entry name" value="DUF512"/>
</dbReference>
<evidence type="ECO:0000259" key="2">
    <source>
        <dbReference type="Pfam" id="PF17820"/>
    </source>
</evidence>
<dbReference type="OrthoDB" id="9774724at2"/>
<dbReference type="SUPFAM" id="SSF50156">
    <property type="entry name" value="PDZ domain-like"/>
    <property type="match status" value="1"/>
</dbReference>
<sequence>MNPVGGVIETVDPMGLGARIGLKKGDILLTVNGQVIHDLLDYGFMIRQERVQLQVIAQTTGQVRWFEIEKDEEDDLSIDFAQATFDGMRHCHNHCLFCFVEQMPPGMRKSLYEKDDDYRYSFWHGSFITLTNLREEDFQKLLTLRLSPLYISVQATDGEVRSKLLGHKQASLIMERLQKIVEARIQIHCQIVACPGINDGEVLAKSLKDLWSLGFGLASVAVVPVGLTRFRENLQPLRPFQKKEAQSVIELIEQWQEKALEERGERIFFAADEFYLLAQKELPDEDSYDDYCQLENGVGVSRLFMEQWQTGTEKWITSFIEVNESSSRPDHIYVITGQSGRQVLEPLLREVEKAYGLSWSSLGVEIISVENKFFGSTVTVTGLLTGKDVVEHILSHKKSISSNDLLILPSIMFRADGDLTLDDMTVEEISHQIGNIPIKIINTQGDALLKALLWPLEA</sequence>
<feature type="domain" description="Putative radical SAM N-terminal" evidence="3">
    <location>
        <begin position="70"/>
        <end position="219"/>
    </location>
</feature>
<dbReference type="InterPro" id="IPR041489">
    <property type="entry name" value="PDZ_6"/>
</dbReference>
<feature type="domain" description="PDZ" evidence="2">
    <location>
        <begin position="7"/>
        <end position="55"/>
    </location>
</feature>
<dbReference type="InterPro" id="IPR036034">
    <property type="entry name" value="PDZ_sf"/>
</dbReference>
<dbReference type="RefSeq" id="WP_151618171.1">
    <property type="nucleotide sequence ID" value="NZ_WBXO01000001.1"/>
</dbReference>
<dbReference type="AlphaFoldDB" id="A0A6I0F0T8"/>
<dbReference type="Pfam" id="PF17820">
    <property type="entry name" value="PDZ_6"/>
    <property type="match status" value="1"/>
</dbReference>
<dbReference type="InterPro" id="IPR045375">
    <property type="entry name" value="Put_radical_SAM-like_N"/>
</dbReference>
<accession>A0A6I0F0T8</accession>
<evidence type="ECO:0000313" key="4">
    <source>
        <dbReference type="EMBL" id="KAB2954586.1"/>
    </source>
</evidence>
<dbReference type="EMBL" id="WBXO01000001">
    <property type="protein sequence ID" value="KAB2954586.1"/>
    <property type="molecule type" value="Genomic_DNA"/>
</dbReference>
<dbReference type="Proteomes" id="UP000468766">
    <property type="component" value="Unassembled WGS sequence"/>
</dbReference>
<dbReference type="InterPro" id="IPR058240">
    <property type="entry name" value="rSAM_sf"/>
</dbReference>
<proteinExistence type="predicted"/>
<protein>
    <submittedName>
        <fullName evidence="4">DUF512 domain-containing protein</fullName>
    </submittedName>
</protein>
<evidence type="ECO:0000259" key="1">
    <source>
        <dbReference type="Pfam" id="PF04459"/>
    </source>
</evidence>
<dbReference type="InterPro" id="IPR013785">
    <property type="entry name" value="Aldolase_TIM"/>
</dbReference>
<dbReference type="Pfam" id="PF04459">
    <property type="entry name" value="DUF512"/>
    <property type="match status" value="1"/>
</dbReference>
<dbReference type="Gene3D" id="2.30.42.10">
    <property type="match status" value="1"/>
</dbReference>
<name>A0A6I0F0T8_9FIRM</name>
<dbReference type="SUPFAM" id="SSF102114">
    <property type="entry name" value="Radical SAM enzymes"/>
    <property type="match status" value="1"/>
</dbReference>
<keyword evidence="5" id="KW-1185">Reference proteome</keyword>
<evidence type="ECO:0000313" key="5">
    <source>
        <dbReference type="Proteomes" id="UP000468766"/>
    </source>
</evidence>
<organism evidence="4 5">
    <name type="scientific">Heliorestis acidaminivorans</name>
    <dbReference type="NCBI Taxonomy" id="553427"/>
    <lineage>
        <taxon>Bacteria</taxon>
        <taxon>Bacillati</taxon>
        <taxon>Bacillota</taxon>
        <taxon>Clostridia</taxon>
        <taxon>Eubacteriales</taxon>
        <taxon>Heliobacteriaceae</taxon>
        <taxon>Heliorestis</taxon>
    </lineage>
</organism>
<reference evidence="4 5" key="1">
    <citation type="submission" date="2019-10" db="EMBL/GenBank/DDBJ databases">
        <title>Whole-genome sequence of the extremophile Heliorestis acidaminivorans DSM 24790.</title>
        <authorList>
            <person name="Kyndt J.A."/>
            <person name="Meyer T.E."/>
        </authorList>
    </citation>
    <scope>NUCLEOTIDE SEQUENCE [LARGE SCALE GENOMIC DNA]</scope>
    <source>
        <strain evidence="4 5">DSM 24790</strain>
    </source>
</reference>
<dbReference type="Gene3D" id="3.20.20.70">
    <property type="entry name" value="Aldolase class I"/>
    <property type="match status" value="1"/>
</dbReference>
<feature type="domain" description="DUF512" evidence="1">
    <location>
        <begin position="223"/>
        <end position="441"/>
    </location>
</feature>
<evidence type="ECO:0000259" key="3">
    <source>
        <dbReference type="Pfam" id="PF19238"/>
    </source>
</evidence>
<gene>
    <name evidence="4" type="ORF">F9B85_02610</name>
</gene>
<comment type="caution">
    <text evidence="4">The sequence shown here is derived from an EMBL/GenBank/DDBJ whole genome shotgun (WGS) entry which is preliminary data.</text>
</comment>